<proteinExistence type="predicted"/>
<dbReference type="AlphaFoldDB" id="A0A645IFP7"/>
<name>A0A645IFP7_9ZZZZ</name>
<evidence type="ECO:0000313" key="1">
    <source>
        <dbReference type="EMBL" id="MPN49776.1"/>
    </source>
</evidence>
<gene>
    <name evidence="1" type="ORF">SDC9_197398</name>
</gene>
<organism evidence="1">
    <name type="scientific">bioreactor metagenome</name>
    <dbReference type="NCBI Taxonomy" id="1076179"/>
    <lineage>
        <taxon>unclassified sequences</taxon>
        <taxon>metagenomes</taxon>
        <taxon>ecological metagenomes</taxon>
    </lineage>
</organism>
<accession>A0A645IFP7</accession>
<comment type="caution">
    <text evidence="1">The sequence shown here is derived from an EMBL/GenBank/DDBJ whole genome shotgun (WGS) entry which is preliminary data.</text>
</comment>
<reference evidence="1" key="1">
    <citation type="submission" date="2019-08" db="EMBL/GenBank/DDBJ databases">
        <authorList>
            <person name="Kucharzyk K."/>
            <person name="Murdoch R.W."/>
            <person name="Higgins S."/>
            <person name="Loffler F."/>
        </authorList>
    </citation>
    <scope>NUCLEOTIDE SEQUENCE</scope>
</reference>
<sequence>MKFIPHDYQRYATEYIKKNPVAAVFLDMGLG</sequence>
<protein>
    <submittedName>
        <fullName evidence="1">Uncharacterized protein</fullName>
    </submittedName>
</protein>
<dbReference type="EMBL" id="VSSQ01113334">
    <property type="protein sequence ID" value="MPN49776.1"/>
    <property type="molecule type" value="Genomic_DNA"/>
</dbReference>